<sequence length="231" mass="22009">MTKYFGKVAAIATALGMLAVATPAFASGHGHDRGGNDVSVTNNNSAVVINHTDASASTGGNYAGGSEGGNGGDTGEAEVEDGGGNAATSGNGGTGGDGSDGGYIDTGDATATAGSLNVVNSNLTRVTGDDCGCEGDRGGDTSVRNHNRGLVVNHTDASADTGDNKAKGSEGGNGGDTGEAEVEDGGGNSADSGNGGAGGDGGIGGTVLTGSAVATSRSVNVVNTNITRIRR</sequence>
<proteinExistence type="predicted"/>
<feature type="region of interest" description="Disordered" evidence="1">
    <location>
        <begin position="53"/>
        <end position="103"/>
    </location>
</feature>
<evidence type="ECO:0000313" key="4">
    <source>
        <dbReference type="Proteomes" id="UP000178815"/>
    </source>
</evidence>
<comment type="caution">
    <text evidence="3">The sequence shown here is derived from an EMBL/GenBank/DDBJ whole genome shotgun (WGS) entry which is preliminary data.</text>
</comment>
<accession>A0A1F6CHP3</accession>
<evidence type="ECO:0008006" key="5">
    <source>
        <dbReference type="Google" id="ProtNLM"/>
    </source>
</evidence>
<organism evidence="3 4">
    <name type="scientific">Candidatus Kaiserbacteria bacterium RIFCSPHIGHO2_01_FULL_53_31</name>
    <dbReference type="NCBI Taxonomy" id="1798481"/>
    <lineage>
        <taxon>Bacteria</taxon>
        <taxon>Candidatus Kaiseribacteriota</taxon>
    </lineage>
</organism>
<feature type="region of interest" description="Disordered" evidence="1">
    <location>
        <begin position="151"/>
        <end position="202"/>
    </location>
</feature>
<dbReference type="EMBL" id="MFKU01000011">
    <property type="protein sequence ID" value="OGG48500.1"/>
    <property type="molecule type" value="Genomic_DNA"/>
</dbReference>
<feature type="compositionally biased region" description="Gly residues" evidence="1">
    <location>
        <begin position="185"/>
        <end position="202"/>
    </location>
</feature>
<feature type="chain" id="PRO_5009523427" description="PE-PGRS family protein" evidence="2">
    <location>
        <begin position="27"/>
        <end position="231"/>
    </location>
</feature>
<feature type="compositionally biased region" description="Gly residues" evidence="1">
    <location>
        <begin position="82"/>
        <end position="101"/>
    </location>
</feature>
<keyword evidence="2" id="KW-0732">Signal</keyword>
<feature type="signal peptide" evidence="2">
    <location>
        <begin position="1"/>
        <end position="26"/>
    </location>
</feature>
<name>A0A1F6CHP3_9BACT</name>
<evidence type="ECO:0000313" key="3">
    <source>
        <dbReference type="EMBL" id="OGG48500.1"/>
    </source>
</evidence>
<feature type="compositionally biased region" description="Gly residues" evidence="1">
    <location>
        <begin position="61"/>
        <end position="74"/>
    </location>
</feature>
<gene>
    <name evidence="3" type="ORF">A2678_03305</name>
</gene>
<reference evidence="3 4" key="1">
    <citation type="journal article" date="2016" name="Nat. Commun.">
        <title>Thousands of microbial genomes shed light on interconnected biogeochemical processes in an aquifer system.</title>
        <authorList>
            <person name="Anantharaman K."/>
            <person name="Brown C.T."/>
            <person name="Hug L.A."/>
            <person name="Sharon I."/>
            <person name="Castelle C.J."/>
            <person name="Probst A.J."/>
            <person name="Thomas B.C."/>
            <person name="Singh A."/>
            <person name="Wilkins M.J."/>
            <person name="Karaoz U."/>
            <person name="Brodie E.L."/>
            <person name="Williams K.H."/>
            <person name="Hubbard S.S."/>
            <person name="Banfield J.F."/>
        </authorList>
    </citation>
    <scope>NUCLEOTIDE SEQUENCE [LARGE SCALE GENOMIC DNA]</scope>
</reference>
<evidence type="ECO:0000256" key="2">
    <source>
        <dbReference type="SAM" id="SignalP"/>
    </source>
</evidence>
<dbReference type="Proteomes" id="UP000178815">
    <property type="component" value="Unassembled WGS sequence"/>
</dbReference>
<dbReference type="AlphaFoldDB" id="A0A1F6CHP3"/>
<protein>
    <recommendedName>
        <fullName evidence="5">PE-PGRS family protein</fullName>
    </recommendedName>
</protein>
<evidence type="ECO:0000256" key="1">
    <source>
        <dbReference type="SAM" id="MobiDB-lite"/>
    </source>
</evidence>